<proteinExistence type="predicted"/>
<comment type="caution">
    <text evidence="1">The sequence shown here is derived from an EMBL/GenBank/DDBJ whole genome shotgun (WGS) entry which is preliminary data.</text>
</comment>
<organism evidence="1 2">
    <name type="scientific">Acaulospora colombiana</name>
    <dbReference type="NCBI Taxonomy" id="27376"/>
    <lineage>
        <taxon>Eukaryota</taxon>
        <taxon>Fungi</taxon>
        <taxon>Fungi incertae sedis</taxon>
        <taxon>Mucoromycota</taxon>
        <taxon>Glomeromycotina</taxon>
        <taxon>Glomeromycetes</taxon>
        <taxon>Diversisporales</taxon>
        <taxon>Acaulosporaceae</taxon>
        <taxon>Acaulospora</taxon>
    </lineage>
</organism>
<gene>
    <name evidence="1" type="ORF">ACOLOM_LOCUS8895</name>
</gene>
<protein>
    <submittedName>
        <fullName evidence="1">4974_t:CDS:1</fullName>
    </submittedName>
</protein>
<evidence type="ECO:0000313" key="1">
    <source>
        <dbReference type="EMBL" id="CAG8669511.1"/>
    </source>
</evidence>
<sequence length="297" mass="31639">MRTFSEISRSFGRSSRKQEKQDNDEKKASLEPYAPTIAEDDAPEPVPASTNPTEDLLAICDTLVRPPSQDISRPFDNIPSPRLSESRSSKQGKKKRKSLVPAAPPTLQIESSLTPFGDAFRSFVEEPKPSLSVVASPPAATTTTTIAAATIAAPAAAAATTVNAAESDETSGQRTTNTQPTAVDSTAATISTKNNAESRFSASPVPSKEKPPSSPLKAFFGGNKLKNRLSAYWSPEQTTEPLPIDRCYSNDEKLAAARATSPTPKGDKELGQLGKKGSNEFLLSRGFGSIKKLTSRS</sequence>
<accession>A0ACA9NTC4</accession>
<keyword evidence="2" id="KW-1185">Reference proteome</keyword>
<dbReference type="Proteomes" id="UP000789525">
    <property type="component" value="Unassembled WGS sequence"/>
</dbReference>
<reference evidence="1" key="1">
    <citation type="submission" date="2021-06" db="EMBL/GenBank/DDBJ databases">
        <authorList>
            <person name="Kallberg Y."/>
            <person name="Tangrot J."/>
            <person name="Rosling A."/>
        </authorList>
    </citation>
    <scope>NUCLEOTIDE SEQUENCE</scope>
    <source>
        <strain evidence="1">CL356</strain>
    </source>
</reference>
<dbReference type="EMBL" id="CAJVPT010024249">
    <property type="protein sequence ID" value="CAG8669511.1"/>
    <property type="molecule type" value="Genomic_DNA"/>
</dbReference>
<feature type="non-terminal residue" evidence="1">
    <location>
        <position position="297"/>
    </location>
</feature>
<name>A0ACA9NTC4_9GLOM</name>
<evidence type="ECO:0000313" key="2">
    <source>
        <dbReference type="Proteomes" id="UP000789525"/>
    </source>
</evidence>